<dbReference type="InterPro" id="IPR052348">
    <property type="entry name" value="Metallopeptidase_M50B"/>
</dbReference>
<dbReference type="EMBL" id="FWZT01000023">
    <property type="protein sequence ID" value="SMF66202.1"/>
    <property type="molecule type" value="Genomic_DNA"/>
</dbReference>
<evidence type="ECO:0000256" key="6">
    <source>
        <dbReference type="ARBA" id="ARBA00022692"/>
    </source>
</evidence>
<accession>A0A1Y6CNY6</accession>
<evidence type="ECO:0000256" key="13">
    <source>
        <dbReference type="SAM" id="Phobius"/>
    </source>
</evidence>
<evidence type="ECO:0000256" key="9">
    <source>
        <dbReference type="ARBA" id="ARBA00022833"/>
    </source>
</evidence>
<evidence type="ECO:0000256" key="1">
    <source>
        <dbReference type="ARBA" id="ARBA00001947"/>
    </source>
</evidence>
<dbReference type="GO" id="GO:0005886">
    <property type="term" value="C:plasma membrane"/>
    <property type="evidence" value="ECO:0007669"/>
    <property type="project" value="UniProtKB-SubCell"/>
</dbReference>
<dbReference type="STRING" id="1513793.SAMN06296036_12313"/>
<evidence type="ECO:0000256" key="10">
    <source>
        <dbReference type="ARBA" id="ARBA00022989"/>
    </source>
</evidence>
<keyword evidence="8" id="KW-0378">Hydrolase</keyword>
<feature type="transmembrane region" description="Helical" evidence="13">
    <location>
        <begin position="138"/>
        <end position="165"/>
    </location>
</feature>
<keyword evidence="6 13" id="KW-0812">Transmembrane</keyword>
<dbReference type="CDD" id="cd06158">
    <property type="entry name" value="S2P-M50_like_1"/>
    <property type="match status" value="1"/>
</dbReference>
<keyword evidence="12 13" id="KW-0472">Membrane</keyword>
<dbReference type="GO" id="GO:0046872">
    <property type="term" value="F:metal ion binding"/>
    <property type="evidence" value="ECO:0007669"/>
    <property type="project" value="UniProtKB-KW"/>
</dbReference>
<feature type="transmembrane region" description="Helical" evidence="13">
    <location>
        <begin position="96"/>
        <end position="118"/>
    </location>
</feature>
<keyword evidence="15" id="KW-1185">Reference proteome</keyword>
<comment type="similarity">
    <text evidence="3">Belongs to the peptidase M50B family.</text>
</comment>
<keyword evidence="4" id="KW-1003">Cell membrane</keyword>
<evidence type="ECO:0000256" key="8">
    <source>
        <dbReference type="ARBA" id="ARBA00022801"/>
    </source>
</evidence>
<organism evidence="14 15">
    <name type="scientific">Pseudobacteriovorax antillogorgiicola</name>
    <dbReference type="NCBI Taxonomy" id="1513793"/>
    <lineage>
        <taxon>Bacteria</taxon>
        <taxon>Pseudomonadati</taxon>
        <taxon>Bdellovibrionota</taxon>
        <taxon>Oligoflexia</taxon>
        <taxon>Oligoflexales</taxon>
        <taxon>Pseudobacteriovoracaceae</taxon>
        <taxon>Pseudobacteriovorax</taxon>
    </lineage>
</organism>
<keyword evidence="10 13" id="KW-1133">Transmembrane helix</keyword>
<proteinExistence type="inferred from homology"/>
<evidence type="ECO:0000256" key="2">
    <source>
        <dbReference type="ARBA" id="ARBA00004651"/>
    </source>
</evidence>
<comment type="cofactor">
    <cofactor evidence="1">
        <name>Zn(2+)</name>
        <dbReference type="ChEBI" id="CHEBI:29105"/>
    </cofactor>
</comment>
<evidence type="ECO:0000313" key="14">
    <source>
        <dbReference type="EMBL" id="SMF66202.1"/>
    </source>
</evidence>
<dbReference type="GO" id="GO:0008237">
    <property type="term" value="F:metallopeptidase activity"/>
    <property type="evidence" value="ECO:0007669"/>
    <property type="project" value="UniProtKB-KW"/>
</dbReference>
<feature type="transmembrane region" description="Helical" evidence="13">
    <location>
        <begin position="177"/>
        <end position="205"/>
    </location>
</feature>
<evidence type="ECO:0000256" key="3">
    <source>
        <dbReference type="ARBA" id="ARBA00007931"/>
    </source>
</evidence>
<reference evidence="15" key="1">
    <citation type="submission" date="2017-04" db="EMBL/GenBank/DDBJ databases">
        <authorList>
            <person name="Varghese N."/>
            <person name="Submissions S."/>
        </authorList>
    </citation>
    <scope>NUCLEOTIDE SEQUENCE [LARGE SCALE GENOMIC DNA]</scope>
    <source>
        <strain evidence="15">RKEM611</strain>
    </source>
</reference>
<evidence type="ECO:0000256" key="4">
    <source>
        <dbReference type="ARBA" id="ARBA00022475"/>
    </source>
</evidence>
<keyword evidence="7" id="KW-0479">Metal-binding</keyword>
<evidence type="ECO:0000256" key="7">
    <source>
        <dbReference type="ARBA" id="ARBA00022723"/>
    </source>
</evidence>
<dbReference type="RefSeq" id="WP_132323557.1">
    <property type="nucleotide sequence ID" value="NZ_FWZT01000023.1"/>
</dbReference>
<evidence type="ECO:0000256" key="11">
    <source>
        <dbReference type="ARBA" id="ARBA00023049"/>
    </source>
</evidence>
<dbReference type="OrthoDB" id="5291252at2"/>
<keyword evidence="11" id="KW-0482">Metalloprotease</keyword>
<gene>
    <name evidence="14" type="ORF">SAMN06296036_12313</name>
</gene>
<dbReference type="AlphaFoldDB" id="A0A1Y6CNY6"/>
<comment type="subcellular location">
    <subcellularLocation>
        <location evidence="2">Cell membrane</location>
        <topology evidence="2">Multi-pass membrane protein</topology>
    </subcellularLocation>
</comment>
<dbReference type="Proteomes" id="UP000192907">
    <property type="component" value="Unassembled WGS sequence"/>
</dbReference>
<dbReference type="GO" id="GO:0006508">
    <property type="term" value="P:proteolysis"/>
    <property type="evidence" value="ECO:0007669"/>
    <property type="project" value="UniProtKB-KW"/>
</dbReference>
<feature type="transmembrane region" description="Helical" evidence="13">
    <location>
        <begin position="52"/>
        <end position="75"/>
    </location>
</feature>
<dbReference type="PANTHER" id="PTHR35864:SF1">
    <property type="entry name" value="ZINC METALLOPROTEASE YWHC-RELATED"/>
    <property type="match status" value="1"/>
</dbReference>
<dbReference type="InterPro" id="IPR044537">
    <property type="entry name" value="Rip2-like"/>
</dbReference>
<protein>
    <submittedName>
        <fullName evidence="14">Zn-dependent protease (Includes SpoIVFB)</fullName>
    </submittedName>
</protein>
<keyword evidence="5 14" id="KW-0645">Protease</keyword>
<name>A0A1Y6CNY6_9BACT</name>
<keyword evidence="9" id="KW-0862">Zinc</keyword>
<evidence type="ECO:0000256" key="5">
    <source>
        <dbReference type="ARBA" id="ARBA00022670"/>
    </source>
</evidence>
<dbReference type="PANTHER" id="PTHR35864">
    <property type="entry name" value="ZINC METALLOPROTEASE MJ0611-RELATED"/>
    <property type="match status" value="1"/>
</dbReference>
<sequence length="217" mass="23596">MDFSFATRVLNQMLALIIALIVSEVAQAYMAKKQGDDTAEREGRLTLNPIPHLDPVGTILFPLIGSMLGGFIFGWAKPIPVNTRNLVDPKWSPVKIAASGPIAMLLLSTLALGGQLAIGNVAEGSPLIAFSRLFENMVFLSAFLALFHLLPIYPLAGGVLLSTLLPYDMRQKYESIVIPYGFFIIIGLMLVGAFRILAVGAQFWIGISYMLLNPLFA</sequence>
<evidence type="ECO:0000313" key="15">
    <source>
        <dbReference type="Proteomes" id="UP000192907"/>
    </source>
</evidence>
<evidence type="ECO:0000256" key="12">
    <source>
        <dbReference type="ARBA" id="ARBA00023136"/>
    </source>
</evidence>